<feature type="transmembrane region" description="Helical" evidence="10">
    <location>
        <begin position="89"/>
        <end position="109"/>
    </location>
</feature>
<evidence type="ECO:0000256" key="2">
    <source>
        <dbReference type="ARBA" id="ARBA00010323"/>
    </source>
</evidence>
<proteinExistence type="inferred from homology"/>
<feature type="transmembrane region" description="Helical" evidence="10">
    <location>
        <begin position="53"/>
        <end position="77"/>
    </location>
</feature>
<feature type="transmembrane region" description="Helical" evidence="10">
    <location>
        <begin position="32"/>
        <end position="47"/>
    </location>
</feature>
<feature type="transmembrane region" description="Helical" evidence="10">
    <location>
        <begin position="203"/>
        <end position="221"/>
    </location>
</feature>
<dbReference type="InterPro" id="IPR024024">
    <property type="entry name" value="DltB"/>
</dbReference>
<feature type="transmembrane region" description="Helical" evidence="10">
    <location>
        <begin position="322"/>
        <end position="339"/>
    </location>
</feature>
<keyword evidence="7 9" id="KW-0472">Membrane</keyword>
<comment type="similarity">
    <text evidence="2 9">Belongs to the membrane-bound acyltransferase family.</text>
</comment>
<dbReference type="EC" id="2.3.1.-" evidence="9"/>
<comment type="pathway">
    <text evidence="9">Cell wall biogenesis; lipoteichoic acid biosynthesis.</text>
</comment>
<evidence type="ECO:0000256" key="7">
    <source>
        <dbReference type="ARBA" id="ARBA00023136"/>
    </source>
</evidence>
<reference evidence="11 12" key="1">
    <citation type="submission" date="2017-12" db="EMBL/GenBank/DDBJ databases">
        <title>Genomics of Macrococcus caseolyticus.</title>
        <authorList>
            <person name="MacFadyen A.C."/>
            <person name="Paterson G.K."/>
        </authorList>
    </citation>
    <scope>NUCLEOTIDE SEQUENCE [LARGE SCALE GENOMIC DNA]</scope>
    <source>
        <strain evidence="11 12">5788_EF188</strain>
    </source>
</reference>
<comment type="subcellular location">
    <subcellularLocation>
        <location evidence="1">Cell membrane</location>
        <topology evidence="1">Multi-pass membrane protein</topology>
    </subcellularLocation>
</comment>
<evidence type="ECO:0000256" key="6">
    <source>
        <dbReference type="ARBA" id="ARBA00022989"/>
    </source>
</evidence>
<keyword evidence="5 10" id="KW-0812">Transmembrane</keyword>
<dbReference type="AlphaFoldDB" id="A0A855H511"/>
<dbReference type="GO" id="GO:0005886">
    <property type="term" value="C:plasma membrane"/>
    <property type="evidence" value="ECO:0007669"/>
    <property type="project" value="UniProtKB-SubCell"/>
</dbReference>
<feature type="transmembrane region" description="Helical" evidence="10">
    <location>
        <begin position="345"/>
        <end position="363"/>
    </location>
</feature>
<evidence type="ECO:0000256" key="8">
    <source>
        <dbReference type="ARBA" id="ARBA00023315"/>
    </source>
</evidence>
<dbReference type="GO" id="GO:0070395">
    <property type="term" value="P:lipoteichoic acid biosynthetic process"/>
    <property type="evidence" value="ECO:0007669"/>
    <property type="project" value="UniProtKB-UniRule"/>
</dbReference>
<name>A0A855H511_9STAP</name>
<dbReference type="Pfam" id="PF03062">
    <property type="entry name" value="MBOAT"/>
    <property type="match status" value="1"/>
</dbReference>
<dbReference type="NCBIfam" id="TIGR04091">
    <property type="entry name" value="LTA_dltB"/>
    <property type="match status" value="1"/>
</dbReference>
<feature type="transmembrane region" description="Helical" evidence="10">
    <location>
        <begin position="241"/>
        <end position="268"/>
    </location>
</feature>
<evidence type="ECO:0000256" key="10">
    <source>
        <dbReference type="SAM" id="Phobius"/>
    </source>
</evidence>
<comment type="caution">
    <text evidence="11">The sequence shown here is derived from an EMBL/GenBank/DDBJ whole genome shotgun (WGS) entry which is preliminary data.</text>
</comment>
<dbReference type="InterPro" id="IPR051085">
    <property type="entry name" value="MB_O-acyltransferase"/>
</dbReference>
<dbReference type="PANTHER" id="PTHR13285">
    <property type="entry name" value="ACYLTRANSFERASE"/>
    <property type="match status" value="1"/>
</dbReference>
<dbReference type="PIRSF" id="PIRSF500216">
    <property type="entry name" value="DltB"/>
    <property type="match status" value="1"/>
</dbReference>
<keyword evidence="3 9" id="KW-1003">Cell membrane</keyword>
<dbReference type="OMA" id="CYSMYLF"/>
<evidence type="ECO:0000256" key="3">
    <source>
        <dbReference type="ARBA" id="ARBA00022475"/>
    </source>
</evidence>
<evidence type="ECO:0000313" key="11">
    <source>
        <dbReference type="EMBL" id="PKE27357.1"/>
    </source>
</evidence>
<feature type="transmembrane region" description="Helical" evidence="10">
    <location>
        <begin position="375"/>
        <end position="398"/>
    </location>
</feature>
<keyword evidence="8 9" id="KW-0012">Acyltransferase</keyword>
<dbReference type="Proteomes" id="UP000233482">
    <property type="component" value="Unassembled WGS sequence"/>
</dbReference>
<organism evidence="11 12">
    <name type="scientific">Macrococcoides caseolyticum</name>
    <dbReference type="NCBI Taxonomy" id="69966"/>
    <lineage>
        <taxon>Bacteria</taxon>
        <taxon>Bacillati</taxon>
        <taxon>Bacillota</taxon>
        <taxon>Bacilli</taxon>
        <taxon>Bacillales</taxon>
        <taxon>Staphylococcaceae</taxon>
        <taxon>Macrococcoides</taxon>
    </lineage>
</organism>
<dbReference type="RefSeq" id="WP_012656469.1">
    <property type="nucleotide sequence ID" value="NZ_CP021058.1"/>
</dbReference>
<dbReference type="PANTHER" id="PTHR13285:SF23">
    <property type="entry name" value="TEICHOIC ACID D-ALANYLTRANSFERASE"/>
    <property type="match status" value="1"/>
</dbReference>
<comment type="function">
    <text evidence="9">O-acyltransferase that catalyzes D-alanylation of both teichoic acid and lipoteichoic acid (LTA). D-alanylation of LTA plays an important role in modulating the properties of the cell wall in Gram-positive bacteria, influencing the net charge of the cell wall. Catalyzes D-alanylation from DltC carrier protein.</text>
</comment>
<dbReference type="EMBL" id="PIXC01000001">
    <property type="protein sequence ID" value="PKE27357.1"/>
    <property type="molecule type" value="Genomic_DNA"/>
</dbReference>
<accession>A0A855H511</accession>
<dbReference type="GO" id="GO:0016746">
    <property type="term" value="F:acyltransferase activity"/>
    <property type="evidence" value="ECO:0007669"/>
    <property type="project" value="UniProtKB-KW"/>
</dbReference>
<dbReference type="InterPro" id="IPR024194">
    <property type="entry name" value="Ac/AlaTfrase_AlgI/DltB"/>
</dbReference>
<evidence type="ECO:0000256" key="5">
    <source>
        <dbReference type="ARBA" id="ARBA00022692"/>
    </source>
</evidence>
<feature type="transmembrane region" description="Helical" evidence="10">
    <location>
        <begin position="6"/>
        <end position="25"/>
    </location>
</feature>
<dbReference type="InterPro" id="IPR004299">
    <property type="entry name" value="MBOAT_fam"/>
</dbReference>
<evidence type="ECO:0000256" key="1">
    <source>
        <dbReference type="ARBA" id="ARBA00004651"/>
    </source>
</evidence>
<keyword evidence="6 10" id="KW-1133">Transmembrane helix</keyword>
<dbReference type="UniPathway" id="UPA00556"/>
<feature type="transmembrane region" description="Helical" evidence="10">
    <location>
        <begin position="129"/>
        <end position="147"/>
    </location>
</feature>
<gene>
    <name evidence="11" type="primary">dltB</name>
    <name evidence="11" type="ORF">CW686_00765</name>
</gene>
<evidence type="ECO:0000313" key="12">
    <source>
        <dbReference type="Proteomes" id="UP000233482"/>
    </source>
</evidence>
<evidence type="ECO:0000256" key="9">
    <source>
        <dbReference type="PIRNR" id="PIRNR016636"/>
    </source>
</evidence>
<protein>
    <recommendedName>
        <fullName evidence="9">Teichoic acid D-alanyltransferase</fullName>
        <ecNumber evidence="9">2.3.1.-</ecNumber>
    </recommendedName>
</protein>
<dbReference type="PIRSF" id="PIRSF016636">
    <property type="entry name" value="AlgI_DltB"/>
    <property type="match status" value="1"/>
</dbReference>
<sequence length="403" mass="47840">MIPYGDFQFFFIALALLIPVIVLGFCGRRNHYYNWFVTVIMLVLIFKDPNKNLFGISILSFEMISFIIYIIYQLIIISSYLKLVKRKNTLSLFIIFLVLSIAPLAAVKVIQSSLFGFTGHLGEFSIKSLIGFLGISYIMFKCIQIIMEIRDKRIKTLNLFEVLKFLTFFPTISSGPIDRYKRFNKDIAKELTQERYSDLLQKAIHYIFIGFLYKYIIAYFINQKVILNITFENSDLWMKLIYMYAYSFYLFFDFAGYSLFAIAFSYIMGVETPPNFNQPFKAKNIKDFWNRWHMSLSFWFRDMVYMRFVFFISKNKYIKNNFTTSNIGFMLNFLIMGIWHGIEWFYIAYGIYHGILFVLYGYYEQYRKKHPYKLPAKVVDVIGILITFHVVAFGFLIFSGKLF</sequence>
<keyword evidence="4 9" id="KW-0808">Transferase</keyword>
<dbReference type="GeneID" id="61129567"/>
<evidence type="ECO:0000256" key="4">
    <source>
        <dbReference type="ARBA" id="ARBA00022679"/>
    </source>
</evidence>